<keyword evidence="5" id="KW-1185">Reference proteome</keyword>
<dbReference type="PROSITE" id="PS51371">
    <property type="entry name" value="CBS"/>
    <property type="match status" value="2"/>
</dbReference>
<dbReference type="EMBL" id="OZ026884">
    <property type="protein sequence ID" value="CAL1240012.1"/>
    <property type="molecule type" value="Genomic_DNA"/>
</dbReference>
<dbReference type="PANTHER" id="PTHR43080:SF2">
    <property type="entry name" value="CBS DOMAIN-CONTAINING PROTEIN"/>
    <property type="match status" value="1"/>
</dbReference>
<protein>
    <submittedName>
        <fullName evidence="4">CBS domain protein</fullName>
    </submittedName>
</protein>
<evidence type="ECO:0000313" key="5">
    <source>
        <dbReference type="Proteomes" id="UP001497493"/>
    </source>
</evidence>
<name>A0ABP1C723_9GAMM</name>
<accession>A0ABP1C723</accession>
<proteinExistence type="predicted"/>
<dbReference type="PANTHER" id="PTHR43080">
    <property type="entry name" value="CBS DOMAIN-CONTAINING PROTEIN CBSX3, MITOCHONDRIAL"/>
    <property type="match status" value="1"/>
</dbReference>
<reference evidence="4 5" key="1">
    <citation type="submission" date="2024-04" db="EMBL/GenBank/DDBJ databases">
        <authorList>
            <person name="Cremers G."/>
        </authorList>
    </citation>
    <scope>NUCLEOTIDE SEQUENCE [LARGE SCALE GENOMIC DNA]</scope>
    <source>
        <strain evidence="4">MeCH1-AG</strain>
    </source>
</reference>
<dbReference type="Proteomes" id="UP001497493">
    <property type="component" value="Chromosome"/>
</dbReference>
<dbReference type="Pfam" id="PF00571">
    <property type="entry name" value="CBS"/>
    <property type="match status" value="2"/>
</dbReference>
<dbReference type="RefSeq" id="WP_348759529.1">
    <property type="nucleotide sequence ID" value="NZ_OZ026884.1"/>
</dbReference>
<evidence type="ECO:0000259" key="3">
    <source>
        <dbReference type="PROSITE" id="PS51371"/>
    </source>
</evidence>
<dbReference type="InterPro" id="IPR000644">
    <property type="entry name" value="CBS_dom"/>
</dbReference>
<dbReference type="CDD" id="cd17775">
    <property type="entry name" value="CBS_pair_bact_arch"/>
    <property type="match status" value="1"/>
</dbReference>
<gene>
    <name evidence="4" type="ORF">MECH1_V1_1236</name>
</gene>
<feature type="domain" description="CBS" evidence="3">
    <location>
        <begin position="7"/>
        <end position="70"/>
    </location>
</feature>
<sequence>MSVGEFCNRETVVVRKEESIVTAARLMREYHVGSVVVVEDADPGPKPIGIVTDRDLVVEILAAELDPNAVAIGDIMSYQLTTARDSDGLWDTLQRMRLQGVRRVPVVNAAGALVGILTSDDLLELLSDELGQLARIVNRERQREQATRDGALR</sequence>
<organism evidence="4 5">
    <name type="scientific">Candidatus Methylocalor cossyra</name>
    <dbReference type="NCBI Taxonomy" id="3108543"/>
    <lineage>
        <taxon>Bacteria</taxon>
        <taxon>Pseudomonadati</taxon>
        <taxon>Pseudomonadota</taxon>
        <taxon>Gammaproteobacteria</taxon>
        <taxon>Methylococcales</taxon>
        <taxon>Methylococcaceae</taxon>
        <taxon>Candidatus Methylocalor</taxon>
    </lineage>
</organism>
<evidence type="ECO:0000256" key="1">
    <source>
        <dbReference type="ARBA" id="ARBA00023122"/>
    </source>
</evidence>
<evidence type="ECO:0000313" key="4">
    <source>
        <dbReference type="EMBL" id="CAL1240012.1"/>
    </source>
</evidence>
<dbReference type="SUPFAM" id="SSF54631">
    <property type="entry name" value="CBS-domain pair"/>
    <property type="match status" value="1"/>
</dbReference>
<evidence type="ECO:0000256" key="2">
    <source>
        <dbReference type="PROSITE-ProRule" id="PRU00703"/>
    </source>
</evidence>
<dbReference type="InterPro" id="IPR051257">
    <property type="entry name" value="Diverse_CBS-Domain"/>
</dbReference>
<dbReference type="Gene3D" id="3.10.580.10">
    <property type="entry name" value="CBS-domain"/>
    <property type="match status" value="1"/>
</dbReference>
<dbReference type="InterPro" id="IPR046342">
    <property type="entry name" value="CBS_dom_sf"/>
</dbReference>
<dbReference type="SMART" id="SM00116">
    <property type="entry name" value="CBS"/>
    <property type="match status" value="2"/>
</dbReference>
<feature type="domain" description="CBS" evidence="3">
    <location>
        <begin position="76"/>
        <end position="133"/>
    </location>
</feature>
<keyword evidence="1 2" id="KW-0129">CBS domain</keyword>